<organism evidence="1 2">
    <name type="scientific">Thermococcus sibiricus</name>
    <dbReference type="NCBI Taxonomy" id="172049"/>
    <lineage>
        <taxon>Archaea</taxon>
        <taxon>Methanobacteriati</taxon>
        <taxon>Methanobacteriota</taxon>
        <taxon>Thermococci</taxon>
        <taxon>Thermococcales</taxon>
        <taxon>Thermococcaceae</taxon>
        <taxon>Thermococcus</taxon>
    </lineage>
</organism>
<reference evidence="2" key="1">
    <citation type="journal article" date="2015" name="MBio">
        <title>Genome-Resolved Metagenomic Analysis Reveals Roles for Candidate Phyla and Other Microbial Community Members in Biogeochemical Transformations in Oil Reservoirs.</title>
        <authorList>
            <person name="Hu P."/>
            <person name="Tom L."/>
            <person name="Singh A."/>
            <person name="Thomas B.C."/>
            <person name="Baker B.J."/>
            <person name="Piceno Y.M."/>
            <person name="Andersen G.L."/>
            <person name="Banfield J.F."/>
        </authorList>
    </citation>
    <scope>NUCLEOTIDE SEQUENCE [LARGE SCALE GENOMIC DNA]</scope>
</reference>
<evidence type="ECO:0000313" key="2">
    <source>
        <dbReference type="Proteomes" id="UP000053911"/>
    </source>
</evidence>
<evidence type="ECO:0000313" key="1">
    <source>
        <dbReference type="EMBL" id="KUK17562.1"/>
    </source>
</evidence>
<sequence>MNEISPAVTVLLFLEDFARENPSIRKGVKYFTWQKRYDSYEVAYSIVGATVLELLNGGYIDLEVKRGLLRKSVLFTRKRMIPKKYGVMGRGFNAISEYNPTPLNSALFLIFPISRFPAAYLGTYILEKEFKDEDPEELRKDSEMRKYKEELKVLLEDFKRNQPELWEGIKKEVDKACQLVRGKQGYTLYSPLDMLEDKKLEDKKNENKN</sequence>
<accession>A0A101ELH5</accession>
<dbReference type="Proteomes" id="UP000053911">
    <property type="component" value="Unassembled WGS sequence"/>
</dbReference>
<dbReference type="RefSeq" id="WP_283217631.1">
    <property type="nucleotide sequence ID" value="NZ_LGFD01000020.1"/>
</dbReference>
<proteinExistence type="predicted"/>
<dbReference type="EMBL" id="LGFD01000020">
    <property type="protein sequence ID" value="KUK17562.1"/>
    <property type="molecule type" value="Genomic_DNA"/>
</dbReference>
<comment type="caution">
    <text evidence="1">The sequence shown here is derived from an EMBL/GenBank/DDBJ whole genome shotgun (WGS) entry which is preliminary data.</text>
</comment>
<dbReference type="AlphaFoldDB" id="A0A101ELH5"/>
<dbReference type="PATRIC" id="fig|172049.5.peg.2114"/>
<name>A0A101ELH5_9EURY</name>
<gene>
    <name evidence="1" type="ORF">XD54_1155</name>
</gene>
<protein>
    <submittedName>
        <fullName evidence="1">Uncharacterized protein</fullName>
    </submittedName>
</protein>